<reference evidence="1" key="1">
    <citation type="journal article" date="2020" name="Fungal Divers.">
        <title>Resolving the Mortierellaceae phylogeny through synthesis of multi-gene phylogenetics and phylogenomics.</title>
        <authorList>
            <person name="Vandepol N."/>
            <person name="Liber J."/>
            <person name="Desiro A."/>
            <person name="Na H."/>
            <person name="Kennedy M."/>
            <person name="Barry K."/>
            <person name="Grigoriev I.V."/>
            <person name="Miller A.N."/>
            <person name="O'Donnell K."/>
            <person name="Stajich J.E."/>
            <person name="Bonito G."/>
        </authorList>
    </citation>
    <scope>NUCLEOTIDE SEQUENCE</scope>
    <source>
        <strain evidence="1">NVP1</strain>
    </source>
</reference>
<evidence type="ECO:0000313" key="2">
    <source>
        <dbReference type="Proteomes" id="UP000696485"/>
    </source>
</evidence>
<comment type="caution">
    <text evidence="1">The sequence shown here is derived from an EMBL/GenBank/DDBJ whole genome shotgun (WGS) entry which is preliminary data.</text>
</comment>
<protein>
    <submittedName>
        <fullName evidence="1">Uncharacterized protein</fullName>
    </submittedName>
</protein>
<organism evidence="1 2">
    <name type="scientific">Podila minutissima</name>
    <dbReference type="NCBI Taxonomy" id="64525"/>
    <lineage>
        <taxon>Eukaryota</taxon>
        <taxon>Fungi</taxon>
        <taxon>Fungi incertae sedis</taxon>
        <taxon>Mucoromycota</taxon>
        <taxon>Mortierellomycotina</taxon>
        <taxon>Mortierellomycetes</taxon>
        <taxon>Mortierellales</taxon>
        <taxon>Mortierellaceae</taxon>
        <taxon>Podila</taxon>
    </lineage>
</organism>
<gene>
    <name evidence="1" type="ORF">BG006_007152</name>
</gene>
<dbReference type="OrthoDB" id="2120148at2759"/>
<proteinExistence type="predicted"/>
<dbReference type="Proteomes" id="UP000696485">
    <property type="component" value="Unassembled WGS sequence"/>
</dbReference>
<dbReference type="InterPro" id="IPR025563">
    <property type="entry name" value="DUF4286"/>
</dbReference>
<evidence type="ECO:0000313" key="1">
    <source>
        <dbReference type="EMBL" id="KAF9329836.1"/>
    </source>
</evidence>
<accession>A0A9P5SLY8</accession>
<name>A0A9P5SLY8_9FUNG</name>
<sequence>MSEALSPASPIHSYSPGTLIYEINLSIPREKIDEYIAWLKEFTTEQVAKVPGFISCMVFSQPKPHGLHWLSEEGNDKTYLTVHYVVASKAELDKYLEKYQAEVASAEQQRFDFLVTSRRTLSVVF</sequence>
<keyword evidence="2" id="KW-1185">Reference proteome</keyword>
<dbReference type="EMBL" id="JAAAUY010000444">
    <property type="protein sequence ID" value="KAF9329836.1"/>
    <property type="molecule type" value="Genomic_DNA"/>
</dbReference>
<dbReference type="Pfam" id="PF14114">
    <property type="entry name" value="DUF4286"/>
    <property type="match status" value="1"/>
</dbReference>
<dbReference type="AlphaFoldDB" id="A0A9P5SLY8"/>